<organism evidence="1 2">
    <name type="scientific">Hanamia caeni</name>
    <dbReference type="NCBI Taxonomy" id="2294116"/>
    <lineage>
        <taxon>Bacteria</taxon>
        <taxon>Pseudomonadati</taxon>
        <taxon>Bacteroidota</taxon>
        <taxon>Chitinophagia</taxon>
        <taxon>Chitinophagales</taxon>
        <taxon>Chitinophagaceae</taxon>
        <taxon>Hanamia</taxon>
    </lineage>
</organism>
<protein>
    <submittedName>
        <fullName evidence="1">Uncharacterized protein</fullName>
    </submittedName>
</protein>
<dbReference type="Proteomes" id="UP000267223">
    <property type="component" value="Unassembled WGS sequence"/>
</dbReference>
<keyword evidence="2" id="KW-1185">Reference proteome</keyword>
<dbReference type="AlphaFoldDB" id="A0A3M9ND21"/>
<evidence type="ECO:0000313" key="2">
    <source>
        <dbReference type="Proteomes" id="UP000267223"/>
    </source>
</evidence>
<sequence>MSDCNINIPFAGTAQAILTKAKSAIESQNGIFKGDENSGEFEVTVFANTIKGNYTVNGNILNLVITHKPFFVPCSTIENILLKEIS</sequence>
<evidence type="ECO:0000313" key="1">
    <source>
        <dbReference type="EMBL" id="RNI35664.1"/>
    </source>
</evidence>
<gene>
    <name evidence="1" type="ORF">EFY79_11915</name>
</gene>
<accession>A0A3M9ND21</accession>
<dbReference type="EMBL" id="RJJR01000009">
    <property type="protein sequence ID" value="RNI35664.1"/>
    <property type="molecule type" value="Genomic_DNA"/>
</dbReference>
<dbReference type="RefSeq" id="WP_123120944.1">
    <property type="nucleotide sequence ID" value="NZ_RJJR01000009.1"/>
</dbReference>
<reference evidence="1 2" key="1">
    <citation type="submission" date="2018-11" db="EMBL/GenBank/DDBJ databases">
        <title>Draft genome sequence of Ferruginibacter sp. BO-59.</title>
        <authorList>
            <person name="Im W.T."/>
        </authorList>
    </citation>
    <scope>NUCLEOTIDE SEQUENCE [LARGE SCALE GENOMIC DNA]</scope>
    <source>
        <strain evidence="1 2">BO-59</strain>
    </source>
</reference>
<name>A0A3M9ND21_9BACT</name>
<proteinExistence type="predicted"/>
<dbReference type="OrthoDB" id="8818984at2"/>
<comment type="caution">
    <text evidence="1">The sequence shown here is derived from an EMBL/GenBank/DDBJ whole genome shotgun (WGS) entry which is preliminary data.</text>
</comment>